<dbReference type="PROSITE" id="PS51257">
    <property type="entry name" value="PROKAR_LIPOPROTEIN"/>
    <property type="match status" value="1"/>
</dbReference>
<evidence type="ECO:0000313" key="4">
    <source>
        <dbReference type="Proteomes" id="UP000320791"/>
    </source>
</evidence>
<keyword evidence="2" id="KW-0732">Signal</keyword>
<evidence type="ECO:0000256" key="2">
    <source>
        <dbReference type="SAM" id="SignalP"/>
    </source>
</evidence>
<reference evidence="3 4" key="1">
    <citation type="submission" date="2019-08" db="EMBL/GenBank/DDBJ databases">
        <authorList>
            <person name="Lei W."/>
        </authorList>
    </citation>
    <scope>NUCLEOTIDE SEQUENCE [LARGE SCALE GENOMIC DNA]</scope>
    <source>
        <strain evidence="3 4">CCUG 58627</strain>
    </source>
</reference>
<feature type="region of interest" description="Disordered" evidence="1">
    <location>
        <begin position="34"/>
        <end position="56"/>
    </location>
</feature>
<dbReference type="Proteomes" id="UP000320791">
    <property type="component" value="Unassembled WGS sequence"/>
</dbReference>
<dbReference type="EMBL" id="VOHM01000001">
    <property type="protein sequence ID" value="TWT29063.1"/>
    <property type="molecule type" value="Genomic_DNA"/>
</dbReference>
<accession>A0A5C5UU30</accession>
<dbReference type="Pfam" id="PF14262">
    <property type="entry name" value="Cthe_2159"/>
    <property type="match status" value="1"/>
</dbReference>
<name>A0A5C5UU30_9CORY</name>
<feature type="signal peptide" evidence="2">
    <location>
        <begin position="1"/>
        <end position="24"/>
    </location>
</feature>
<keyword evidence="4" id="KW-1185">Reference proteome</keyword>
<feature type="chain" id="PRO_5038864092" evidence="2">
    <location>
        <begin position="25"/>
        <end position="531"/>
    </location>
</feature>
<protein>
    <submittedName>
        <fullName evidence="3">Carbohydrate-binding domain-containing protein</fullName>
    </submittedName>
</protein>
<feature type="compositionally biased region" description="Polar residues" evidence="1">
    <location>
        <begin position="34"/>
        <end position="50"/>
    </location>
</feature>
<organism evidence="3 4">
    <name type="scientific">Corynebacterium canis</name>
    <dbReference type="NCBI Taxonomy" id="679663"/>
    <lineage>
        <taxon>Bacteria</taxon>
        <taxon>Bacillati</taxon>
        <taxon>Actinomycetota</taxon>
        <taxon>Actinomycetes</taxon>
        <taxon>Mycobacteriales</taxon>
        <taxon>Corynebacteriaceae</taxon>
        <taxon>Corynebacterium</taxon>
    </lineage>
</organism>
<gene>
    <name evidence="3" type="ORF">FRX94_00640</name>
</gene>
<dbReference type="AlphaFoldDB" id="A0A5C5UU30"/>
<dbReference type="OrthoDB" id="9812829at2"/>
<evidence type="ECO:0000256" key="1">
    <source>
        <dbReference type="SAM" id="MobiDB-lite"/>
    </source>
</evidence>
<comment type="caution">
    <text evidence="3">The sequence shown here is derived from an EMBL/GenBank/DDBJ whole genome shotgun (WGS) entry which is preliminary data.</text>
</comment>
<sequence length="531" mass="52678">MKLTKKLATLAATALLLAACGSQTTETSTQSIALASSTSDAREANNTSDGVSADSWKAGDAVDVPADGKITEGGVYRVTGTHSQGLTVAAPDDALVVLMFDNAKVSASEGAAINITSAKDVVFHLTGQNSLTGASSQSEDDEINAAVHADADITIDGDGSLTVTSEHADGFTTTDDLNLKSGNLTVSAGADGIRGKDSVVITGGTVTVTAGDDGIVSDQDQSEDRGIIDVLGGSLTVSAGGDALQAATDVILTGGDAKLTTTGDDKAHGINAGVLAIIDGANIDATVTGDGVNSNGNAQLVSGSLTVNAEDDGVIAANTASFTGATVKIENSVEAVEAANVVVDEGEIELHSTDDGINASTDTGETPALTINGGTLNIYSATDGLDSNGTLTINGGTTTIYGPSVSANGAIDVDGTYEFNGGALIAIGRSDMPRNPDSGQGWLEHQGNFAAGTEVSVTSADGEVIASITPDEQSTTLFVSTPDIKNGQSYTITAGGSETTVTAGENASGFGAGPGGMGGQPPMGEPPAMPQ</sequence>
<feature type="region of interest" description="Disordered" evidence="1">
    <location>
        <begin position="506"/>
        <end position="531"/>
    </location>
</feature>
<dbReference type="RefSeq" id="WP_146323179.1">
    <property type="nucleotide sequence ID" value="NZ_BAABLR010000076.1"/>
</dbReference>
<feature type="compositionally biased region" description="Gly residues" evidence="1">
    <location>
        <begin position="510"/>
        <end position="521"/>
    </location>
</feature>
<proteinExistence type="predicted"/>
<dbReference type="InterPro" id="IPR025584">
    <property type="entry name" value="Cthe_2159"/>
</dbReference>
<evidence type="ECO:0000313" key="3">
    <source>
        <dbReference type="EMBL" id="TWT29063.1"/>
    </source>
</evidence>